<evidence type="ECO:0000256" key="7">
    <source>
        <dbReference type="SAM" id="Phobius"/>
    </source>
</evidence>
<dbReference type="InterPro" id="IPR000169">
    <property type="entry name" value="Pept_cys_AS"/>
</dbReference>
<keyword evidence="3" id="KW-0378">Hydrolase</keyword>
<reference evidence="11" key="1">
    <citation type="submission" date="2025-08" db="UniProtKB">
        <authorList>
            <consortium name="Ensembl"/>
        </authorList>
    </citation>
    <scope>IDENTIFICATION</scope>
</reference>
<dbReference type="InterPro" id="IPR039417">
    <property type="entry name" value="Peptidase_C1A_papain-like"/>
</dbReference>
<dbReference type="CDD" id="cd02248">
    <property type="entry name" value="Peptidase_C1A"/>
    <property type="match status" value="1"/>
</dbReference>
<dbReference type="Proteomes" id="UP000694569">
    <property type="component" value="Unplaced"/>
</dbReference>
<dbReference type="FunFam" id="3.90.70.10:FF:000006">
    <property type="entry name" value="Cathepsin S"/>
    <property type="match status" value="1"/>
</dbReference>
<proteinExistence type="inferred from homology"/>
<dbReference type="SMART" id="SM00645">
    <property type="entry name" value="Pept_C1"/>
    <property type="match status" value="1"/>
</dbReference>
<dbReference type="Pfam" id="PF08246">
    <property type="entry name" value="Inhibitor_I29"/>
    <property type="match status" value="1"/>
</dbReference>
<dbReference type="Pfam" id="PF00112">
    <property type="entry name" value="Peptidase_C1"/>
    <property type="match status" value="1"/>
</dbReference>
<evidence type="ECO:0000256" key="1">
    <source>
        <dbReference type="ARBA" id="ARBA00008455"/>
    </source>
</evidence>
<feature type="domain" description="Peptidase C1A papain C-terminal" evidence="9">
    <location>
        <begin position="118"/>
        <end position="294"/>
    </location>
</feature>
<dbReference type="GO" id="GO:0006508">
    <property type="term" value="P:proteolysis"/>
    <property type="evidence" value="ECO:0007669"/>
    <property type="project" value="UniProtKB-KW"/>
</dbReference>
<keyword evidence="6" id="KW-1015">Disulfide bond</keyword>
<evidence type="ECO:0000256" key="6">
    <source>
        <dbReference type="ARBA" id="ARBA00023157"/>
    </source>
</evidence>
<dbReference type="PANTHER" id="PTHR12411">
    <property type="entry name" value="CYSTEINE PROTEASE FAMILY C1-RELATED"/>
    <property type="match status" value="1"/>
</dbReference>
<organism evidence="11 12">
    <name type="scientific">Leptobrachium leishanense</name>
    <name type="common">Leishan spiny toad</name>
    <dbReference type="NCBI Taxonomy" id="445787"/>
    <lineage>
        <taxon>Eukaryota</taxon>
        <taxon>Metazoa</taxon>
        <taxon>Chordata</taxon>
        <taxon>Craniata</taxon>
        <taxon>Vertebrata</taxon>
        <taxon>Euteleostomi</taxon>
        <taxon>Amphibia</taxon>
        <taxon>Batrachia</taxon>
        <taxon>Anura</taxon>
        <taxon>Pelobatoidea</taxon>
        <taxon>Megophryidae</taxon>
        <taxon>Leptobrachium</taxon>
    </lineage>
</organism>
<dbReference type="SMART" id="SM00848">
    <property type="entry name" value="Inhibitor_I29"/>
    <property type="match status" value="1"/>
</dbReference>
<dbReference type="SUPFAM" id="SSF54001">
    <property type="entry name" value="Cysteine proteinases"/>
    <property type="match status" value="1"/>
</dbReference>
<feature type="chain" id="PRO_5034859681" evidence="8">
    <location>
        <begin position="18"/>
        <end position="336"/>
    </location>
</feature>
<dbReference type="GeneTree" id="ENSGT00940000155176"/>
<dbReference type="Gene3D" id="3.90.70.10">
    <property type="entry name" value="Cysteine proteinases"/>
    <property type="match status" value="1"/>
</dbReference>
<keyword evidence="7" id="KW-0472">Membrane</keyword>
<dbReference type="AlphaFoldDB" id="A0A8C5WIE3"/>
<feature type="domain" description="Cathepsin propeptide inhibitor" evidence="10">
    <location>
        <begin position="27"/>
        <end position="87"/>
    </location>
</feature>
<keyword evidence="7" id="KW-1133">Transmembrane helix</keyword>
<evidence type="ECO:0000256" key="5">
    <source>
        <dbReference type="ARBA" id="ARBA00023145"/>
    </source>
</evidence>
<evidence type="ECO:0000313" key="11">
    <source>
        <dbReference type="Ensembl" id="ENSLLEP00000040309.1"/>
    </source>
</evidence>
<evidence type="ECO:0000313" key="12">
    <source>
        <dbReference type="Proteomes" id="UP000694569"/>
    </source>
</evidence>
<dbReference type="GO" id="GO:0008234">
    <property type="term" value="F:cysteine-type peptidase activity"/>
    <property type="evidence" value="ECO:0007669"/>
    <property type="project" value="UniProtKB-KW"/>
</dbReference>
<protein>
    <submittedName>
        <fullName evidence="11">Cathepsin S</fullName>
    </submittedName>
</protein>
<keyword evidence="8" id="KW-0732">Signal</keyword>
<keyword evidence="4" id="KW-0788">Thiol protease</keyword>
<evidence type="ECO:0000256" key="3">
    <source>
        <dbReference type="ARBA" id="ARBA00022801"/>
    </source>
</evidence>
<feature type="transmembrane region" description="Helical" evidence="7">
    <location>
        <begin position="267"/>
        <end position="287"/>
    </location>
</feature>
<name>A0A8C5WIE3_9ANUR</name>
<dbReference type="InterPro" id="IPR000668">
    <property type="entry name" value="Peptidase_C1A_C"/>
</dbReference>
<dbReference type="PROSITE" id="PS00139">
    <property type="entry name" value="THIOL_PROTEASE_CYS"/>
    <property type="match status" value="1"/>
</dbReference>
<dbReference type="InterPro" id="IPR038765">
    <property type="entry name" value="Papain-like_cys_pep_sf"/>
</dbReference>
<comment type="similarity">
    <text evidence="1">Belongs to the peptidase C1 family.</text>
</comment>
<keyword evidence="2" id="KW-0645">Protease</keyword>
<dbReference type="OrthoDB" id="190265at2759"/>
<feature type="signal peptide" evidence="8">
    <location>
        <begin position="1"/>
        <end position="17"/>
    </location>
</feature>
<sequence>MKSLACLAFAVFATVNALIDPALDNHWQLWKKVHNKEYENMREDLTRRVTWEKNMKFIMLHNLEHSMGLHSYDLGINHLMDMTNEELVDTMAGLVVPPRALRTGSSANKWNSTQKADLPDSVDWREKGCVTNVKNQGACGSCWAFSAVGALEGQLQLKTGTLVSLSPQNLVDCSSKYGNKGCSGGFMTQAFQYIIDNAGIDSDSFYPYTAQNQNCHYDPAGKASTCAKYTEVNPGTEDTLKQALATIGPISVAIDARRPSFYFYKSGGFSFILFCCYLGVSLCSFVIRSPHIPTVCQDNSLLQWGHITALSLCALAHCMHYHPMNLHIGYFVFGDP</sequence>
<keyword evidence="7" id="KW-0812">Transmembrane</keyword>
<evidence type="ECO:0000259" key="10">
    <source>
        <dbReference type="SMART" id="SM00848"/>
    </source>
</evidence>
<keyword evidence="5" id="KW-0865">Zymogen</keyword>
<evidence type="ECO:0000256" key="2">
    <source>
        <dbReference type="ARBA" id="ARBA00022670"/>
    </source>
</evidence>
<evidence type="ECO:0000259" key="9">
    <source>
        <dbReference type="SMART" id="SM00645"/>
    </source>
</evidence>
<gene>
    <name evidence="11" type="primary">CTSS</name>
</gene>
<dbReference type="InterPro" id="IPR013128">
    <property type="entry name" value="Peptidase_C1A"/>
</dbReference>
<dbReference type="InterPro" id="IPR013201">
    <property type="entry name" value="Prot_inhib_I29"/>
</dbReference>
<keyword evidence="12" id="KW-1185">Reference proteome</keyword>
<evidence type="ECO:0000256" key="4">
    <source>
        <dbReference type="ARBA" id="ARBA00022807"/>
    </source>
</evidence>
<reference evidence="11" key="2">
    <citation type="submission" date="2025-09" db="UniProtKB">
        <authorList>
            <consortium name="Ensembl"/>
        </authorList>
    </citation>
    <scope>IDENTIFICATION</scope>
</reference>
<evidence type="ECO:0000256" key="8">
    <source>
        <dbReference type="SAM" id="SignalP"/>
    </source>
</evidence>
<dbReference type="Ensembl" id="ENSLLET00000041946.1">
    <property type="protein sequence ID" value="ENSLLEP00000040309.1"/>
    <property type="gene ID" value="ENSLLEG00000025617.1"/>
</dbReference>
<accession>A0A8C5WIE3</accession>